<organism evidence="3 4">
    <name type="scientific">Streptomyces castrisilvae</name>
    <dbReference type="NCBI Taxonomy" id="3033811"/>
    <lineage>
        <taxon>Bacteria</taxon>
        <taxon>Bacillati</taxon>
        <taxon>Actinomycetota</taxon>
        <taxon>Actinomycetes</taxon>
        <taxon>Kitasatosporales</taxon>
        <taxon>Streptomycetaceae</taxon>
        <taxon>Streptomyces</taxon>
    </lineage>
</organism>
<dbReference type="RefSeq" id="WP_306058611.1">
    <property type="nucleotide sequence ID" value="NZ_CP120997.1"/>
</dbReference>
<proteinExistence type="predicted"/>
<evidence type="ECO:0000256" key="1">
    <source>
        <dbReference type="ARBA" id="ARBA00022737"/>
    </source>
</evidence>
<keyword evidence="1" id="KW-0677">Repeat</keyword>
<dbReference type="NCBIfam" id="TIGR03696">
    <property type="entry name" value="Rhs_assc_core"/>
    <property type="match status" value="1"/>
</dbReference>
<dbReference type="InterPro" id="IPR022385">
    <property type="entry name" value="Rhs_assc_core"/>
</dbReference>
<dbReference type="PANTHER" id="PTHR32305">
    <property type="match status" value="1"/>
</dbReference>
<dbReference type="InterPro" id="IPR056823">
    <property type="entry name" value="TEN-like_YD-shell"/>
</dbReference>
<protein>
    <submittedName>
        <fullName evidence="3">RHS repeat-associated core domain-containing protein</fullName>
    </submittedName>
</protein>
<dbReference type="Gene3D" id="2.180.10.10">
    <property type="entry name" value="RHS repeat-associated core"/>
    <property type="match status" value="1"/>
</dbReference>
<dbReference type="InterPro" id="IPR050708">
    <property type="entry name" value="T6SS_VgrG/RHS"/>
</dbReference>
<sequence length="123" mass="13598">MGGIDDTSITGLIHLGGREYDPEVGRFLSADPLLNLTKPQSLNGYSYAENNAVTFSDPTGQASTCSSNCGGELLFKESHAAPDFNTGETWEEKYPWETSNYDYYAEDGMYWAIDPSGLYTFRP</sequence>
<dbReference type="EMBL" id="CP120997">
    <property type="protein sequence ID" value="WLQ36898.1"/>
    <property type="molecule type" value="Genomic_DNA"/>
</dbReference>
<evidence type="ECO:0000313" key="3">
    <source>
        <dbReference type="EMBL" id="WLQ36898.1"/>
    </source>
</evidence>
<gene>
    <name evidence="3" type="ORF">P8A18_27230</name>
</gene>
<accession>A0ABY9HSC1</accession>
<feature type="domain" description="Teneurin-like YD-shell" evidence="2">
    <location>
        <begin position="2"/>
        <end position="53"/>
    </location>
</feature>
<keyword evidence="4" id="KW-1185">Reference proteome</keyword>
<name>A0ABY9HSC1_9ACTN</name>
<reference evidence="3 4" key="1">
    <citation type="submission" date="2023-03" db="EMBL/GenBank/DDBJ databases">
        <title>Isolation and description of six Streptomyces strains from soil environments, able to metabolize different microbial glucans.</title>
        <authorList>
            <person name="Widen T."/>
            <person name="Larsbrink J."/>
        </authorList>
    </citation>
    <scope>NUCLEOTIDE SEQUENCE [LARGE SCALE GENOMIC DNA]</scope>
    <source>
        <strain evidence="3 4">Mut1</strain>
    </source>
</reference>
<dbReference type="Pfam" id="PF25023">
    <property type="entry name" value="TEN_YD-shell"/>
    <property type="match status" value="1"/>
</dbReference>
<dbReference type="PANTHER" id="PTHR32305:SF17">
    <property type="entry name" value="TRNA NUCLEASE WAPA"/>
    <property type="match status" value="1"/>
</dbReference>
<evidence type="ECO:0000259" key="2">
    <source>
        <dbReference type="Pfam" id="PF25023"/>
    </source>
</evidence>
<dbReference type="Proteomes" id="UP001239522">
    <property type="component" value="Chromosome"/>
</dbReference>
<evidence type="ECO:0000313" key="4">
    <source>
        <dbReference type="Proteomes" id="UP001239522"/>
    </source>
</evidence>